<organism evidence="1 2">
    <name type="scientific">Pseudosporangium ferrugineum</name>
    <dbReference type="NCBI Taxonomy" id="439699"/>
    <lineage>
        <taxon>Bacteria</taxon>
        <taxon>Bacillati</taxon>
        <taxon>Actinomycetota</taxon>
        <taxon>Actinomycetes</taxon>
        <taxon>Micromonosporales</taxon>
        <taxon>Micromonosporaceae</taxon>
        <taxon>Pseudosporangium</taxon>
    </lineage>
</organism>
<dbReference type="Proteomes" id="UP000239209">
    <property type="component" value="Unassembled WGS sequence"/>
</dbReference>
<dbReference type="EMBL" id="PVZG01000002">
    <property type="protein sequence ID" value="PRY32369.1"/>
    <property type="molecule type" value="Genomic_DNA"/>
</dbReference>
<comment type="caution">
    <text evidence="1">The sequence shown here is derived from an EMBL/GenBank/DDBJ whole genome shotgun (WGS) entry which is preliminary data.</text>
</comment>
<proteinExistence type="predicted"/>
<dbReference type="RefSeq" id="WP_106125536.1">
    <property type="nucleotide sequence ID" value="NZ_PVZG01000002.1"/>
</dbReference>
<gene>
    <name evidence="1" type="ORF">CLV70_102580</name>
</gene>
<evidence type="ECO:0000313" key="1">
    <source>
        <dbReference type="EMBL" id="PRY32369.1"/>
    </source>
</evidence>
<keyword evidence="2" id="KW-1185">Reference proteome</keyword>
<protein>
    <submittedName>
        <fullName evidence="1">Uncharacterized protein</fullName>
    </submittedName>
</protein>
<accession>A0A2T0SG33</accession>
<dbReference type="OrthoDB" id="3694481at2"/>
<name>A0A2T0SG33_9ACTN</name>
<evidence type="ECO:0000313" key="2">
    <source>
        <dbReference type="Proteomes" id="UP000239209"/>
    </source>
</evidence>
<dbReference type="AlphaFoldDB" id="A0A2T0SG33"/>
<sequence length="93" mass="10131">METSHEMILARRGAAGTEEWACRECGRRLMLRWEPEFERLVLEPGDERVAHAGAQGISVGGRAGEVPAGGTPFAEHDRHWLRAHGIEADGSAA</sequence>
<reference evidence="1 2" key="1">
    <citation type="submission" date="2018-03" db="EMBL/GenBank/DDBJ databases">
        <title>Genomic Encyclopedia of Archaeal and Bacterial Type Strains, Phase II (KMG-II): from individual species to whole genera.</title>
        <authorList>
            <person name="Goeker M."/>
        </authorList>
    </citation>
    <scope>NUCLEOTIDE SEQUENCE [LARGE SCALE GENOMIC DNA]</scope>
    <source>
        <strain evidence="1 2">DSM 45348</strain>
    </source>
</reference>